<evidence type="ECO:0000313" key="2">
    <source>
        <dbReference type="Proteomes" id="UP000001635"/>
    </source>
</evidence>
<gene>
    <name evidence="1" type="ordered locus">Cycma_3452</name>
</gene>
<evidence type="ECO:0000313" key="1">
    <source>
        <dbReference type="EMBL" id="AEL27172.1"/>
    </source>
</evidence>
<dbReference type="EMBL" id="CP002955">
    <property type="protein sequence ID" value="AEL27172.1"/>
    <property type="molecule type" value="Genomic_DNA"/>
</dbReference>
<dbReference type="AlphaFoldDB" id="G0IXI3"/>
<dbReference type="KEGG" id="cmr:Cycma_3452"/>
<keyword evidence="2" id="KW-1185">Reference proteome</keyword>
<accession>G0IXI3</accession>
<dbReference type="HOGENOM" id="CLU_3232528_0_0_10"/>
<proteinExistence type="predicted"/>
<name>G0IXI3_CYCMS</name>
<reference evidence="2" key="1">
    <citation type="submission" date="2011-07" db="EMBL/GenBank/DDBJ databases">
        <title>The complete genome of Cyclobacterium marinum DSM 745.</title>
        <authorList>
            <person name="Lucas S."/>
            <person name="Han J."/>
            <person name="Lapidus A."/>
            <person name="Bruce D."/>
            <person name="Goodwin L."/>
            <person name="Pitluck S."/>
            <person name="Peters L."/>
            <person name="Kyrpides N."/>
            <person name="Mavromatis K."/>
            <person name="Ivanova N."/>
            <person name="Ovchinnikova G."/>
            <person name="Chertkov O."/>
            <person name="Detter J.C."/>
            <person name="Tapia R."/>
            <person name="Han C."/>
            <person name="Land M."/>
            <person name="Hauser L."/>
            <person name="Markowitz V."/>
            <person name="Cheng J.-F."/>
            <person name="Hugenholtz P."/>
            <person name="Woyke T."/>
            <person name="Wu D."/>
            <person name="Tindall B."/>
            <person name="Schuetze A."/>
            <person name="Brambilla E."/>
            <person name="Klenk H.-P."/>
            <person name="Eisen J.A."/>
        </authorList>
    </citation>
    <scope>NUCLEOTIDE SEQUENCE [LARGE SCALE GENOMIC DNA]</scope>
    <source>
        <strain evidence="2">ATCC 25205 / DSM 745 / LMG 13164 / NCIMB 1802</strain>
    </source>
</reference>
<protein>
    <submittedName>
        <fullName evidence="1">Uncharacterized protein</fullName>
    </submittedName>
</protein>
<dbReference type="Proteomes" id="UP000001635">
    <property type="component" value="Chromosome"/>
</dbReference>
<sequence length="43" mass="4947">MVPLVEIGQNMLSPVLQYGYILSREIGFTTASFAHRFKELFEL</sequence>
<organism evidence="1 2">
    <name type="scientific">Cyclobacterium marinum (strain ATCC 25205 / DSM 745 / LMG 13164 / NCIMB 1802)</name>
    <name type="common">Flectobacillus marinus</name>
    <dbReference type="NCBI Taxonomy" id="880070"/>
    <lineage>
        <taxon>Bacteria</taxon>
        <taxon>Pseudomonadati</taxon>
        <taxon>Bacteroidota</taxon>
        <taxon>Cytophagia</taxon>
        <taxon>Cytophagales</taxon>
        <taxon>Cyclobacteriaceae</taxon>
        <taxon>Cyclobacterium</taxon>
    </lineage>
</organism>